<dbReference type="Proteomes" id="UP000215127">
    <property type="component" value="Chromosome 7"/>
</dbReference>
<evidence type="ECO:0000313" key="2">
    <source>
        <dbReference type="Proteomes" id="UP000215127"/>
    </source>
</evidence>
<dbReference type="AlphaFoldDB" id="A0A1X7RYN8"/>
<accession>A0A1X7RYN8</accession>
<evidence type="ECO:0000313" key="1">
    <source>
        <dbReference type="EMBL" id="SMQ52380.1"/>
    </source>
</evidence>
<keyword evidence="2" id="KW-1185">Reference proteome</keyword>
<organism evidence="1 2">
    <name type="scientific">Zymoseptoria tritici (strain ST99CH_3D7)</name>
    <dbReference type="NCBI Taxonomy" id="1276538"/>
    <lineage>
        <taxon>Eukaryota</taxon>
        <taxon>Fungi</taxon>
        <taxon>Dikarya</taxon>
        <taxon>Ascomycota</taxon>
        <taxon>Pezizomycotina</taxon>
        <taxon>Dothideomycetes</taxon>
        <taxon>Dothideomycetidae</taxon>
        <taxon>Mycosphaerellales</taxon>
        <taxon>Mycosphaerellaceae</taxon>
        <taxon>Zymoseptoria</taxon>
    </lineage>
</organism>
<protein>
    <submittedName>
        <fullName evidence="1">Uncharacterized protein</fullName>
    </submittedName>
</protein>
<name>A0A1X7RYN8_ZYMT9</name>
<reference evidence="1 2" key="1">
    <citation type="submission" date="2016-06" db="EMBL/GenBank/DDBJ databases">
        <authorList>
            <person name="Kjaerup R.B."/>
            <person name="Dalgaard T.S."/>
            <person name="Juul-Madsen H.R."/>
        </authorList>
    </citation>
    <scope>NUCLEOTIDE SEQUENCE [LARGE SCALE GENOMIC DNA]</scope>
</reference>
<proteinExistence type="predicted"/>
<gene>
    <name evidence="1" type="ORF">ZT3D7_G7533</name>
</gene>
<dbReference type="EMBL" id="LT853698">
    <property type="protein sequence ID" value="SMQ52380.1"/>
    <property type="molecule type" value="Genomic_DNA"/>
</dbReference>
<sequence length="159" mass="18154">MVTCGSLLIPNSVLELAAELAPALRSTSEASLLPLDLDLEHYSADGGQADRDERDGSLNHGPEDFIADYAEDVVDWETHDGCSVHHFCEEWSVSLGRGDQQLLWHCKCVSRKQPARDNFLEVESLRTKICSGCQYCMMRKYCQRKYPYPWNRQDQDKQI</sequence>